<sequence length="125" mass="14391">MEVASIAFDKTFADEMMKNLAERVYQEEPSVDVRQGAHNLGATVVEIQRAILEERFKYAPNPLMRAAFFNGVIVMKTGRPWVDKMDKKKTKIDSLVATFNAVKMAMYFREENLFVDESYSPLLEM</sequence>
<dbReference type="PANTHER" id="PTHR41287:SF1">
    <property type="entry name" value="PROTEIN YMFN"/>
    <property type="match status" value="1"/>
</dbReference>
<organism evidence="2 3">
    <name type="scientific">Sporosarcina psychrophila</name>
    <name type="common">Bacillus psychrophilus</name>
    <dbReference type="NCBI Taxonomy" id="1476"/>
    <lineage>
        <taxon>Bacteria</taxon>
        <taxon>Bacillati</taxon>
        <taxon>Bacillota</taxon>
        <taxon>Bacilli</taxon>
        <taxon>Bacillales</taxon>
        <taxon>Caryophanaceae</taxon>
        <taxon>Sporosarcina</taxon>
    </lineage>
</organism>
<name>A0ABV2KBX7_SPOPS</name>
<dbReference type="Proteomes" id="UP001549104">
    <property type="component" value="Unassembled WGS sequence"/>
</dbReference>
<dbReference type="Pfam" id="PF20441">
    <property type="entry name" value="TerL_nuclease"/>
    <property type="match status" value="1"/>
</dbReference>
<gene>
    <name evidence="2" type="ORF">ABIC55_003702</name>
</gene>
<accession>A0ABV2KBX7</accession>
<proteinExistence type="predicted"/>
<dbReference type="EMBL" id="JBEPME010000006">
    <property type="protein sequence ID" value="MET3658584.1"/>
    <property type="molecule type" value="Genomic_DNA"/>
</dbReference>
<comment type="caution">
    <text evidence="2">The sequence shown here is derived from an EMBL/GenBank/DDBJ whole genome shotgun (WGS) entry which is preliminary data.</text>
</comment>
<reference evidence="2 3" key="1">
    <citation type="submission" date="2024-06" db="EMBL/GenBank/DDBJ databases">
        <title>Sorghum-associated microbial communities from plants grown in Nebraska, USA.</title>
        <authorList>
            <person name="Schachtman D."/>
        </authorList>
    </citation>
    <scope>NUCLEOTIDE SEQUENCE [LARGE SCALE GENOMIC DNA]</scope>
    <source>
        <strain evidence="2 3">1288</strain>
    </source>
</reference>
<dbReference type="PANTHER" id="PTHR41287">
    <property type="match status" value="1"/>
</dbReference>
<keyword evidence="3" id="KW-1185">Reference proteome</keyword>
<evidence type="ECO:0000259" key="1">
    <source>
        <dbReference type="Pfam" id="PF20441"/>
    </source>
</evidence>
<protein>
    <submittedName>
        <fullName evidence="2">Phage terminase large subunit-like protein</fullName>
    </submittedName>
</protein>
<dbReference type="InterPro" id="IPR046462">
    <property type="entry name" value="TerL_nuclease"/>
</dbReference>
<feature type="domain" description="Terminase large subunit-like endonuclease" evidence="1">
    <location>
        <begin position="2"/>
        <end position="105"/>
    </location>
</feature>
<evidence type="ECO:0000313" key="3">
    <source>
        <dbReference type="Proteomes" id="UP001549104"/>
    </source>
</evidence>
<dbReference type="InterPro" id="IPR005021">
    <property type="entry name" value="Terminase_largesu-like"/>
</dbReference>
<evidence type="ECO:0000313" key="2">
    <source>
        <dbReference type="EMBL" id="MET3658584.1"/>
    </source>
</evidence>